<proteinExistence type="predicted"/>
<dbReference type="OrthoDB" id="322430at2759"/>
<dbReference type="Proteomes" id="UP000187209">
    <property type="component" value="Unassembled WGS sequence"/>
</dbReference>
<comment type="caution">
    <text evidence="1">The sequence shown here is derived from an EMBL/GenBank/DDBJ whole genome shotgun (WGS) entry which is preliminary data.</text>
</comment>
<name>A0A1R2B855_9CILI</name>
<evidence type="ECO:0000313" key="1">
    <source>
        <dbReference type="EMBL" id="OMJ72977.1"/>
    </source>
</evidence>
<dbReference type="AlphaFoldDB" id="A0A1R2B855"/>
<organism evidence="1 2">
    <name type="scientific">Stentor coeruleus</name>
    <dbReference type="NCBI Taxonomy" id="5963"/>
    <lineage>
        <taxon>Eukaryota</taxon>
        <taxon>Sar</taxon>
        <taxon>Alveolata</taxon>
        <taxon>Ciliophora</taxon>
        <taxon>Postciliodesmatophora</taxon>
        <taxon>Heterotrichea</taxon>
        <taxon>Heterotrichida</taxon>
        <taxon>Stentoridae</taxon>
        <taxon>Stentor</taxon>
    </lineage>
</organism>
<sequence>MGCTFSKRNLKDEEITLIVAEESLKYYQHTCKELDFIHRKYSFCGKINPLQFTEISAKLGLPAAYLKKNSTLKAFYNQFLENEAYSLEKILILTTLTGKGHTLEKAKLLFEIKDKLSCRKLKKEFIEHLVDTLIDISVNILPSLYYKMEFCEEDEITRYIKRIKAALPDAIPELVSLFLNGNKDEISIEDFIDNFRDTKILNASNIRSFVFEYAPKNA</sequence>
<reference evidence="1 2" key="1">
    <citation type="submission" date="2016-11" db="EMBL/GenBank/DDBJ databases">
        <title>The macronuclear genome of Stentor coeruleus: a giant cell with tiny introns.</title>
        <authorList>
            <person name="Slabodnick M."/>
            <person name="Ruby J.G."/>
            <person name="Reiff S.B."/>
            <person name="Swart E.C."/>
            <person name="Gosai S."/>
            <person name="Prabakaran S."/>
            <person name="Witkowska E."/>
            <person name="Larue G.E."/>
            <person name="Fisher S."/>
            <person name="Freeman R.M."/>
            <person name="Gunawardena J."/>
            <person name="Chu W."/>
            <person name="Stover N.A."/>
            <person name="Gregory B.D."/>
            <person name="Nowacki M."/>
            <person name="Derisi J."/>
            <person name="Roy S.W."/>
            <person name="Marshall W.F."/>
            <person name="Sood P."/>
        </authorList>
    </citation>
    <scope>NUCLEOTIDE SEQUENCE [LARGE SCALE GENOMIC DNA]</scope>
    <source>
        <strain evidence="1">WM001</strain>
    </source>
</reference>
<evidence type="ECO:0000313" key="2">
    <source>
        <dbReference type="Proteomes" id="UP000187209"/>
    </source>
</evidence>
<gene>
    <name evidence="1" type="ORF">SteCoe_28461</name>
</gene>
<dbReference type="EMBL" id="MPUH01000858">
    <property type="protein sequence ID" value="OMJ72977.1"/>
    <property type="molecule type" value="Genomic_DNA"/>
</dbReference>
<protein>
    <submittedName>
        <fullName evidence="1">Uncharacterized protein</fullName>
    </submittedName>
</protein>
<keyword evidence="2" id="KW-1185">Reference proteome</keyword>
<accession>A0A1R2B855</accession>